<dbReference type="InterPro" id="IPR036955">
    <property type="entry name" value="AP2/ERF_dom_sf"/>
</dbReference>
<dbReference type="GO" id="GO:0003700">
    <property type="term" value="F:DNA-binding transcription factor activity"/>
    <property type="evidence" value="ECO:0007669"/>
    <property type="project" value="InterPro"/>
</dbReference>
<evidence type="ECO:0000313" key="8">
    <source>
        <dbReference type="EMBL" id="RMZ53586.1"/>
    </source>
</evidence>
<evidence type="ECO:0000256" key="1">
    <source>
        <dbReference type="ARBA" id="ARBA00004123"/>
    </source>
</evidence>
<feature type="compositionally biased region" description="Low complexity" evidence="6">
    <location>
        <begin position="157"/>
        <end position="166"/>
    </location>
</feature>
<feature type="region of interest" description="Disordered" evidence="6">
    <location>
        <begin position="466"/>
        <end position="499"/>
    </location>
</feature>
<keyword evidence="3" id="KW-0238">DNA-binding</keyword>
<evidence type="ECO:0000256" key="5">
    <source>
        <dbReference type="ARBA" id="ARBA00023242"/>
    </source>
</evidence>
<feature type="domain" description="AP2/ERF" evidence="7">
    <location>
        <begin position="79"/>
        <end position="135"/>
    </location>
</feature>
<reference evidence="9" key="1">
    <citation type="journal article" date="2018" name="Algal Res.">
        <title>Characterization of plant carbon substrate utilization by Auxenochlorella protothecoides.</title>
        <authorList>
            <person name="Vogler B.W."/>
            <person name="Starkenburg S.R."/>
            <person name="Sudasinghe N."/>
            <person name="Schambach J.Y."/>
            <person name="Rollin J.A."/>
            <person name="Pattathil S."/>
            <person name="Barry A.N."/>
        </authorList>
    </citation>
    <scope>NUCLEOTIDE SEQUENCE [LARGE SCALE GENOMIC DNA]</scope>
    <source>
        <strain evidence="9">UTEX 25</strain>
    </source>
</reference>
<evidence type="ECO:0000313" key="9">
    <source>
        <dbReference type="Proteomes" id="UP000279271"/>
    </source>
</evidence>
<dbReference type="PROSITE" id="PS51032">
    <property type="entry name" value="AP2_ERF"/>
    <property type="match status" value="3"/>
</dbReference>
<organism evidence="8 9">
    <name type="scientific">Auxenochlorella protothecoides</name>
    <name type="common">Green microalga</name>
    <name type="synonym">Chlorella protothecoides</name>
    <dbReference type="NCBI Taxonomy" id="3075"/>
    <lineage>
        <taxon>Eukaryota</taxon>
        <taxon>Viridiplantae</taxon>
        <taxon>Chlorophyta</taxon>
        <taxon>core chlorophytes</taxon>
        <taxon>Trebouxiophyceae</taxon>
        <taxon>Chlorellales</taxon>
        <taxon>Chlorellaceae</taxon>
        <taxon>Auxenochlorella</taxon>
    </lineage>
</organism>
<comment type="caution">
    <text evidence="8">The sequence shown here is derived from an EMBL/GenBank/DDBJ whole genome shotgun (WGS) entry which is preliminary data.</text>
</comment>
<dbReference type="SUPFAM" id="SSF54171">
    <property type="entry name" value="DNA-binding domain"/>
    <property type="match status" value="3"/>
</dbReference>
<dbReference type="Proteomes" id="UP000279271">
    <property type="component" value="Unassembled WGS sequence"/>
</dbReference>
<feature type="compositionally biased region" description="Polar residues" evidence="6">
    <location>
        <begin position="470"/>
        <end position="479"/>
    </location>
</feature>
<feature type="domain" description="AP2/ERF" evidence="7">
    <location>
        <begin position="189"/>
        <end position="245"/>
    </location>
</feature>
<feature type="region of interest" description="Disordered" evidence="6">
    <location>
        <begin position="145"/>
        <end position="183"/>
    </location>
</feature>
<dbReference type="Pfam" id="PF00847">
    <property type="entry name" value="AP2"/>
    <property type="match status" value="1"/>
</dbReference>
<proteinExistence type="predicted"/>
<evidence type="ECO:0000256" key="2">
    <source>
        <dbReference type="ARBA" id="ARBA00023015"/>
    </source>
</evidence>
<protein>
    <recommendedName>
        <fullName evidence="7">AP2/ERF domain-containing protein</fullName>
    </recommendedName>
</protein>
<dbReference type="Gene3D" id="3.30.730.10">
    <property type="entry name" value="AP2/ERF domain"/>
    <property type="match status" value="3"/>
</dbReference>
<dbReference type="InterPro" id="IPR050913">
    <property type="entry name" value="AP2/ERF_ERF"/>
</dbReference>
<accession>A0A3M7KWT1</accession>
<comment type="subcellular location">
    <subcellularLocation>
        <location evidence="1">Nucleus</location>
    </subcellularLocation>
</comment>
<name>A0A3M7KWT1_AUXPR</name>
<feature type="compositionally biased region" description="Low complexity" evidence="6">
    <location>
        <begin position="370"/>
        <end position="382"/>
    </location>
</feature>
<dbReference type="PANTHER" id="PTHR31194">
    <property type="entry name" value="SHN SHINE , DNA BINDING / TRANSCRIPTION FACTOR"/>
    <property type="match status" value="1"/>
</dbReference>
<feature type="region of interest" description="Disordered" evidence="6">
    <location>
        <begin position="361"/>
        <end position="382"/>
    </location>
</feature>
<dbReference type="GO" id="GO:0003677">
    <property type="term" value="F:DNA binding"/>
    <property type="evidence" value="ECO:0007669"/>
    <property type="project" value="UniProtKB-KW"/>
</dbReference>
<sequence length="656" mass="70066">MKLVDRPAPALFQTSTETNEDDPPAKRSRRPSTLHTPKYVAMDDGGDDTDPEFSPRTTPSSAPARRPRQGLGVRGGPSKYRGVVWHKSNSKWEARIYEGGKQKFLGYYTSEEAAAHAYDTYAVRLHGNLQKLNFPELYASGAEVYHDPGTPPVRHTAPGPRAASPLARPPPSPRKAGKSRVQPVKGTSRFRGVSWNSNCAKWRAQVWKGSEVHHLGYFEGEEDAARAYDEAVLRIRGPDAPTNFPRSQYGAFPVPGDHDFQGGAAIGASGFRGVSWSDAHQAWLAELWNGSRFQLLGSFRDEASAARRYDVACLELNGADALTNFPLQSYEAELAAVALRAMAAEPGPVCLTSGSGWTREELEGDEVGEESSSLPAAAAPRAAPVAPVAMPAAPQLDARAQQQPHGADAHAHQAAWRRALPVAPAAAQSSALRALTGSRSSPLLSLAWDGRQQRWIPSGKQAEEVYARSPTCSDSSSASHAAREQVAPGPSPLAPEAPGLHGMLPAEALQRVLGLLAANGGSSAGWEAAVALARASQLRTSASLEPCTLSLGNPRNPPCSPFSGFCLNTVRGAWLGCCRRATTGHLRGRVSCRARSTLTREPAFGPALLPFPHLNAYPPCPPLPGFREAVEAALSWGLLSQNRYSADSPLRSAPTL</sequence>
<gene>
    <name evidence="8" type="ORF">APUTEX25_003408</name>
</gene>
<dbReference type="AlphaFoldDB" id="A0A3M7KWT1"/>
<dbReference type="InterPro" id="IPR016177">
    <property type="entry name" value="DNA-bd_dom_sf"/>
</dbReference>
<evidence type="ECO:0000256" key="6">
    <source>
        <dbReference type="SAM" id="MobiDB-lite"/>
    </source>
</evidence>
<feature type="region of interest" description="Disordered" evidence="6">
    <location>
        <begin position="1"/>
        <end position="82"/>
    </location>
</feature>
<dbReference type="GO" id="GO:0005634">
    <property type="term" value="C:nucleus"/>
    <property type="evidence" value="ECO:0007669"/>
    <property type="project" value="UniProtKB-SubCell"/>
</dbReference>
<evidence type="ECO:0000259" key="7">
    <source>
        <dbReference type="PROSITE" id="PS51032"/>
    </source>
</evidence>
<evidence type="ECO:0000256" key="4">
    <source>
        <dbReference type="ARBA" id="ARBA00023163"/>
    </source>
</evidence>
<dbReference type="SMART" id="SM00380">
    <property type="entry name" value="AP2"/>
    <property type="match status" value="3"/>
</dbReference>
<feature type="domain" description="AP2/ERF" evidence="7">
    <location>
        <begin position="270"/>
        <end position="326"/>
    </location>
</feature>
<dbReference type="InterPro" id="IPR001471">
    <property type="entry name" value="AP2/ERF_dom"/>
</dbReference>
<dbReference type="PANTHER" id="PTHR31194:SF189">
    <property type="entry name" value="AP2_ERF DOMAIN-CONTAINING PROTEIN"/>
    <property type="match status" value="1"/>
</dbReference>
<dbReference type="EMBL" id="QOKY01000197">
    <property type="protein sequence ID" value="RMZ53586.1"/>
    <property type="molecule type" value="Genomic_DNA"/>
</dbReference>
<keyword evidence="5" id="KW-0539">Nucleus</keyword>
<keyword evidence="2" id="KW-0805">Transcription regulation</keyword>
<keyword evidence="4" id="KW-0804">Transcription</keyword>
<evidence type="ECO:0000256" key="3">
    <source>
        <dbReference type="ARBA" id="ARBA00023125"/>
    </source>
</evidence>